<dbReference type="InterPro" id="IPR013907">
    <property type="entry name" value="Sds3"/>
</dbReference>
<dbReference type="EMBL" id="KE384761">
    <property type="protein sequence ID" value="KJK74240.1"/>
    <property type="molecule type" value="Genomic_DNA"/>
</dbReference>
<dbReference type="AlphaFoldDB" id="A0A0D9NNQ1"/>
<accession>A0A0D9NNQ1</accession>
<dbReference type="GO" id="GO:0005654">
    <property type="term" value="C:nucleoplasm"/>
    <property type="evidence" value="ECO:0007669"/>
    <property type="project" value="UniProtKB-ARBA"/>
</dbReference>
<keyword evidence="5" id="KW-0539">Nucleus</keyword>
<evidence type="ECO:0000256" key="3">
    <source>
        <dbReference type="ARBA" id="ARBA00023015"/>
    </source>
</evidence>
<feature type="compositionally biased region" description="Polar residues" evidence="6">
    <location>
        <begin position="347"/>
        <end position="356"/>
    </location>
</feature>
<comment type="subcellular location">
    <subcellularLocation>
        <location evidence="1">Nucleus</location>
    </subcellularLocation>
</comment>
<feature type="compositionally biased region" description="Polar residues" evidence="6">
    <location>
        <begin position="200"/>
        <end position="211"/>
    </location>
</feature>
<keyword evidence="4" id="KW-0804">Transcription</keyword>
<evidence type="ECO:0000256" key="6">
    <source>
        <dbReference type="SAM" id="MobiDB-lite"/>
    </source>
</evidence>
<keyword evidence="8" id="KW-1185">Reference proteome</keyword>
<evidence type="ECO:0000256" key="4">
    <source>
        <dbReference type="ARBA" id="ARBA00023163"/>
    </source>
</evidence>
<feature type="region of interest" description="Disordered" evidence="6">
    <location>
        <begin position="313"/>
        <end position="356"/>
    </location>
</feature>
<keyword evidence="3" id="KW-0805">Transcription regulation</keyword>
<name>A0A0D9NNQ1_METAN</name>
<gene>
    <name evidence="7" type="ORF">H634G_10386</name>
</gene>
<dbReference type="STRING" id="1291518.A0A0D9NNQ1"/>
<sequence>MAASDNTVPSALGGKPERRSPPPASQSKRDRKRQALMERLSSMTDKFQREQDMTYRDQLQKIQYEIGLVQRFDPYDTNALEVAAELQREHRQTQGPPVHAESARSLMDMAGIKFPNFIDEIEDLIEIRDFQLTQSKNEYERKVQEYKNTHAYKVETARREHMALTSTLRDRLINTLTQKKNRLNREKEVLEINDSNALLLNPNHFSLTNPGSPGGTHGKRATRLRKDADDLQMFSDKKRKRNPGEDDGSPAPMRRGLDPNSTTPLWQSEKARAVAKQNGPIYSIDKLFTDKELSLHYNSAALAAHQYILRNRVNGNASSPDDSDSGNGDDNDADSVPSAPMMERQVSHATRSTRGGANTNFLDDKILGVEGIANFEVPANLDLMHAQEPPKMPPHVPQQYLKPYPRSADQNFPVPLSQDDIMSDLSVMGFLKQYDHSHKPGAHLDAPTGLRKILEAVSIPYQQGRFLDCDTESLRDAFRMPPRSGGKSFDTFTIYELVRKFYNKEIKTWTELTTTLGVEPPDPSKDESAQKVAQYGVRLKKWMNSMHVKAFFEYLMDIPNDYWMRIPTDPNPIASGVRDGVALEDDMALRALLPHIRPKRGRKRPEADDALASPAQRQRLSPVSAAEDYCQGQSGPWSAHPDAHGGTPLDARRAHNPASWGQNESLQTPNVPPLPRHGPNTKALTSMLSLPSAPGLVLGWTKAVWGTRPPTRLPGRSDSLSKHSSSSLSLPVMPLR</sequence>
<evidence type="ECO:0000256" key="2">
    <source>
        <dbReference type="ARBA" id="ARBA00022491"/>
    </source>
</evidence>
<dbReference type="OrthoDB" id="70376at2759"/>
<dbReference type="SMART" id="SM01401">
    <property type="entry name" value="Sds3"/>
    <property type="match status" value="1"/>
</dbReference>
<feature type="region of interest" description="Disordered" evidence="6">
    <location>
        <begin position="1"/>
        <end position="33"/>
    </location>
</feature>
<protein>
    <submittedName>
        <fullName evidence="7">Uncharacterized protein</fullName>
    </submittedName>
</protein>
<dbReference type="Pfam" id="PF08598">
    <property type="entry name" value="Sds3"/>
    <property type="match status" value="1"/>
</dbReference>
<organism evidence="7 8">
    <name type="scientific">Metarhizium anisopliae BRIP 53293</name>
    <dbReference type="NCBI Taxonomy" id="1291518"/>
    <lineage>
        <taxon>Eukaryota</taxon>
        <taxon>Fungi</taxon>
        <taxon>Dikarya</taxon>
        <taxon>Ascomycota</taxon>
        <taxon>Pezizomycotina</taxon>
        <taxon>Sordariomycetes</taxon>
        <taxon>Hypocreomycetidae</taxon>
        <taxon>Hypocreales</taxon>
        <taxon>Clavicipitaceae</taxon>
        <taxon>Metarhizium</taxon>
    </lineage>
</organism>
<evidence type="ECO:0000256" key="5">
    <source>
        <dbReference type="ARBA" id="ARBA00023242"/>
    </source>
</evidence>
<evidence type="ECO:0000313" key="8">
    <source>
        <dbReference type="Proteomes" id="UP000054544"/>
    </source>
</evidence>
<dbReference type="PANTHER" id="PTHR42048">
    <property type="entry name" value="ARS-BINDING PROTEIN 2"/>
    <property type="match status" value="1"/>
</dbReference>
<feature type="compositionally biased region" description="Polar residues" evidence="6">
    <location>
        <begin position="659"/>
        <end position="669"/>
    </location>
</feature>
<keyword evidence="2" id="KW-0678">Repressor</keyword>
<reference evidence="8" key="1">
    <citation type="journal article" date="2014" name="BMC Genomics">
        <title>The genome sequence of the biocontrol fungus Metarhizium anisopliae and comparative genomics of Metarhizium species.</title>
        <authorList>
            <person name="Pattemore J.A."/>
            <person name="Hane J.K."/>
            <person name="Williams A.H."/>
            <person name="Wilson B.A."/>
            <person name="Stodart B.J."/>
            <person name="Ash G.J."/>
        </authorList>
    </citation>
    <scope>NUCLEOTIDE SEQUENCE [LARGE SCALE GENOMIC DNA]</scope>
    <source>
        <strain evidence="8">BRIP 53293</strain>
    </source>
</reference>
<evidence type="ECO:0000256" key="1">
    <source>
        <dbReference type="ARBA" id="ARBA00004123"/>
    </source>
</evidence>
<dbReference type="InterPro" id="IPR018562">
    <property type="entry name" value="ARS-binding_2"/>
</dbReference>
<feature type="region of interest" description="Disordered" evidence="6">
    <location>
        <begin position="200"/>
        <end position="274"/>
    </location>
</feature>
<dbReference type="Pfam" id="PF09441">
    <property type="entry name" value="Abp2"/>
    <property type="match status" value="1"/>
</dbReference>
<dbReference type="GO" id="GO:0010468">
    <property type="term" value="P:regulation of gene expression"/>
    <property type="evidence" value="ECO:0007669"/>
    <property type="project" value="UniProtKB-ARBA"/>
</dbReference>
<dbReference type="GO" id="GO:0003688">
    <property type="term" value="F:DNA replication origin binding"/>
    <property type="evidence" value="ECO:0007669"/>
    <property type="project" value="TreeGrafter"/>
</dbReference>
<proteinExistence type="predicted"/>
<feature type="region of interest" description="Disordered" evidence="6">
    <location>
        <begin position="706"/>
        <end position="736"/>
    </location>
</feature>
<dbReference type="Proteomes" id="UP000054544">
    <property type="component" value="Unassembled WGS sequence"/>
</dbReference>
<feature type="compositionally biased region" description="Acidic residues" evidence="6">
    <location>
        <begin position="321"/>
        <end position="333"/>
    </location>
</feature>
<dbReference type="PANTHER" id="PTHR42048:SF1">
    <property type="entry name" value="ARS-BINDING PROTEIN 2"/>
    <property type="match status" value="1"/>
</dbReference>
<evidence type="ECO:0000313" key="7">
    <source>
        <dbReference type="EMBL" id="KJK74240.1"/>
    </source>
</evidence>
<feature type="region of interest" description="Disordered" evidence="6">
    <location>
        <begin position="594"/>
        <end position="680"/>
    </location>
</feature>